<dbReference type="Proteomes" id="UP000005467">
    <property type="component" value="Unassembled WGS sequence"/>
</dbReference>
<comment type="caution">
    <text evidence="2">The sequence shown here is derived from an EMBL/GenBank/DDBJ whole genome shotgun (WGS) entry which is preliminary data.</text>
</comment>
<evidence type="ECO:0000259" key="1">
    <source>
        <dbReference type="Pfam" id="PF00248"/>
    </source>
</evidence>
<dbReference type="HOGENOM" id="CLU_023205_8_0_6"/>
<keyword evidence="3" id="KW-1185">Reference proteome</keyword>
<dbReference type="Pfam" id="PF00248">
    <property type="entry name" value="Aldo_ket_red"/>
    <property type="match status" value="1"/>
</dbReference>
<dbReference type="SUPFAM" id="SSF51430">
    <property type="entry name" value="NAD(P)-linked oxidoreductase"/>
    <property type="match status" value="1"/>
</dbReference>
<dbReference type="GO" id="GO:0005829">
    <property type="term" value="C:cytosol"/>
    <property type="evidence" value="ECO:0007669"/>
    <property type="project" value="TreeGrafter"/>
</dbReference>
<reference evidence="2 3" key="1">
    <citation type="submission" date="2011-01" db="EMBL/GenBank/DDBJ databases">
        <authorList>
            <person name="Muzny D."/>
            <person name="Qin X."/>
            <person name="Deng J."/>
            <person name="Jiang H."/>
            <person name="Liu Y."/>
            <person name="Qu J."/>
            <person name="Song X.-Z."/>
            <person name="Zhang L."/>
            <person name="Thornton R."/>
            <person name="Coyle M."/>
            <person name="Francisco L."/>
            <person name="Jackson L."/>
            <person name="Javaid M."/>
            <person name="Korchina V."/>
            <person name="Kovar C."/>
            <person name="Mata R."/>
            <person name="Mathew T."/>
            <person name="Ngo R."/>
            <person name="Nguyen L."/>
            <person name="Nguyen N."/>
            <person name="Okwuonu G."/>
            <person name="Ongeri F."/>
            <person name="Pham C."/>
            <person name="Simmons D."/>
            <person name="Wilczek-Boney K."/>
            <person name="Hale W."/>
            <person name="Jakkamsetti A."/>
            <person name="Pham P."/>
            <person name="Ruth R."/>
            <person name="San Lucas F."/>
            <person name="Warren J."/>
            <person name="Zhang J."/>
            <person name="Zhao Z."/>
            <person name="Zhou C."/>
            <person name="Zhu D."/>
            <person name="Lee S."/>
            <person name="Bess C."/>
            <person name="Blankenburg K."/>
            <person name="Forbes L."/>
            <person name="Fu Q."/>
            <person name="Gubbala S."/>
            <person name="Hirani K."/>
            <person name="Jayaseelan J.C."/>
            <person name="Lara F."/>
            <person name="Munidasa M."/>
            <person name="Palculict T."/>
            <person name="Patil S."/>
            <person name="Pu L.-L."/>
            <person name="Saada N."/>
            <person name="Tang L."/>
            <person name="Weissenberger G."/>
            <person name="Zhu Y."/>
            <person name="Hemphill L."/>
            <person name="Shang Y."/>
            <person name="Youmans B."/>
            <person name="Ayvaz T."/>
            <person name="Ross M."/>
            <person name="Santibanez J."/>
            <person name="Aqrawi P."/>
            <person name="Gross S."/>
            <person name="Joshi V."/>
            <person name="Fowler G."/>
            <person name="Nazareth L."/>
            <person name="Reid J."/>
            <person name="Worley K."/>
            <person name="Petrosino J."/>
            <person name="Highlander S."/>
            <person name="Gibbs R."/>
        </authorList>
    </citation>
    <scope>NUCLEOTIDE SEQUENCE [LARGE SCALE GENOMIC DNA]</scope>
    <source>
        <strain evidence="2 3">ATCC 25976</strain>
    </source>
</reference>
<accession>E8KEN0</accession>
<dbReference type="CDD" id="cd19092">
    <property type="entry name" value="AKR_BsYcsN_EcYdhF-like"/>
    <property type="match status" value="1"/>
</dbReference>
<evidence type="ECO:0000313" key="2">
    <source>
        <dbReference type="EMBL" id="EFX92659.1"/>
    </source>
</evidence>
<dbReference type="InterPro" id="IPR023210">
    <property type="entry name" value="NADP_OxRdtase_dom"/>
</dbReference>
<dbReference type="InterPro" id="IPR050523">
    <property type="entry name" value="AKR_Detox_Biosynth"/>
</dbReference>
<protein>
    <submittedName>
        <fullName evidence="2">Oxidoreductase, aldo/keto reductase family protein</fullName>
    </submittedName>
</protein>
<dbReference type="Gene3D" id="3.20.20.100">
    <property type="entry name" value="NADP-dependent oxidoreductase domain"/>
    <property type="match status" value="1"/>
</dbReference>
<proteinExistence type="predicted"/>
<dbReference type="InterPro" id="IPR036812">
    <property type="entry name" value="NAD(P)_OxRdtase_dom_sf"/>
</dbReference>
<dbReference type="PANTHER" id="PTHR43364">
    <property type="entry name" value="NADH-SPECIFIC METHYLGLYOXAL REDUCTASE-RELATED"/>
    <property type="match status" value="1"/>
</dbReference>
<dbReference type="PANTHER" id="PTHR43364:SF1">
    <property type="entry name" value="OXIDOREDUCTASE YDHF"/>
    <property type="match status" value="1"/>
</dbReference>
<name>E8KEN0_9PAST</name>
<organism evidence="2 3">
    <name type="scientific">Actinobacillus ureae ATCC 25976</name>
    <dbReference type="NCBI Taxonomy" id="887324"/>
    <lineage>
        <taxon>Bacteria</taxon>
        <taxon>Pseudomonadati</taxon>
        <taxon>Pseudomonadota</taxon>
        <taxon>Gammaproteobacteria</taxon>
        <taxon>Pasteurellales</taxon>
        <taxon>Pasteurellaceae</taxon>
        <taxon>Actinobacillus</taxon>
    </lineage>
</organism>
<dbReference type="EMBL" id="AEVG01000021">
    <property type="protein sequence ID" value="EFX92659.1"/>
    <property type="molecule type" value="Genomic_DNA"/>
</dbReference>
<gene>
    <name evidence="2" type="ORF">HMPREF0027_0297</name>
</gene>
<evidence type="ECO:0000313" key="3">
    <source>
        <dbReference type="Proteomes" id="UP000005467"/>
    </source>
</evidence>
<feature type="domain" description="NADP-dependent oxidoreductase" evidence="1">
    <location>
        <begin position="20"/>
        <end position="291"/>
    </location>
</feature>
<sequence>MIGAAMQYIQLTPTLRFSRLIQGFWRLNEWKKTPQELLRFVQQGLELGIDTLDHAACYGGFISEGQFGQALALDKSLREKLTLVTKCGILFPNQTLPDMKTHHYNNSYEHIVWSAERSLQELNSDYLDVLLIHRLSPCADPEQIARAFEDLHQAGKVRHFGVSNYTPAKFSMLQSYLSLPLVANQIEISPLQLAPFDDGSLDFLLEKRIRPMAWSPLVGGKIFNQDERSLRMAKALRTIGEKYGEQQLDVLSYAWLLAHPVKIMPIIGSGQIALVESAVRTLDIRFTEEEWINVYVASQGHDIP</sequence>
<dbReference type="AlphaFoldDB" id="E8KEN0"/>